<dbReference type="Proteomes" id="UP000886657">
    <property type="component" value="Unassembled WGS sequence"/>
</dbReference>
<reference evidence="2" key="1">
    <citation type="submission" date="2020-10" db="EMBL/GenBank/DDBJ databases">
        <title>Connecting structure to function with the recovery of over 1000 high-quality activated sludge metagenome-assembled genomes encoding full-length rRNA genes using long-read sequencing.</title>
        <authorList>
            <person name="Singleton C.M."/>
            <person name="Petriglieri F."/>
            <person name="Kristensen J.M."/>
            <person name="Kirkegaard R.H."/>
            <person name="Michaelsen T.Y."/>
            <person name="Andersen M.H."/>
            <person name="Karst S.M."/>
            <person name="Dueholm M.S."/>
            <person name="Nielsen P.H."/>
            <person name="Albertsen M."/>
        </authorList>
    </citation>
    <scope>NUCLEOTIDE SEQUENCE</scope>
    <source>
        <strain evidence="2">Skiv_18-Q3-R9-52_MAXAC.067</strain>
    </source>
</reference>
<feature type="region of interest" description="Disordered" evidence="1">
    <location>
        <begin position="115"/>
        <end position="148"/>
    </location>
</feature>
<dbReference type="EMBL" id="JADKIO010000012">
    <property type="protein sequence ID" value="MBK9797839.1"/>
    <property type="molecule type" value="Genomic_DNA"/>
</dbReference>
<proteinExistence type="predicted"/>
<feature type="compositionally biased region" description="Basic and acidic residues" evidence="1">
    <location>
        <begin position="126"/>
        <end position="138"/>
    </location>
</feature>
<sequence>MGLPLLSLLVVPLLAAQGPASLDLRPELGADPAGLIRLAPTGCWDGLFRGLAPRPAAAHPRRLGEATVEVLDFLPLDWGRHEALLEHRALFRERLLKAFALPPPKLQSLELSEIMQSDPTQPQKLDLTKVKSMQDRFNRLPPGGSPVK</sequence>
<evidence type="ECO:0000313" key="2">
    <source>
        <dbReference type="EMBL" id="MBK9797839.1"/>
    </source>
</evidence>
<comment type="caution">
    <text evidence="2">The sequence shown here is derived from an EMBL/GenBank/DDBJ whole genome shotgun (WGS) entry which is preliminary data.</text>
</comment>
<gene>
    <name evidence="2" type="ORF">IPP58_15435</name>
</gene>
<protein>
    <submittedName>
        <fullName evidence="2">Uncharacterized protein</fullName>
    </submittedName>
</protein>
<dbReference type="AlphaFoldDB" id="A0A9D7XMR7"/>
<name>A0A9D7XMR7_9BACT</name>
<accession>A0A9D7XMR7</accession>
<evidence type="ECO:0000256" key="1">
    <source>
        <dbReference type="SAM" id="MobiDB-lite"/>
    </source>
</evidence>
<evidence type="ECO:0000313" key="3">
    <source>
        <dbReference type="Proteomes" id="UP000886657"/>
    </source>
</evidence>
<organism evidence="2 3">
    <name type="scientific">Candidatus Geothrix skivensis</name>
    <dbReference type="NCBI Taxonomy" id="2954439"/>
    <lineage>
        <taxon>Bacteria</taxon>
        <taxon>Pseudomonadati</taxon>
        <taxon>Acidobacteriota</taxon>
        <taxon>Holophagae</taxon>
        <taxon>Holophagales</taxon>
        <taxon>Holophagaceae</taxon>
        <taxon>Geothrix</taxon>
    </lineage>
</organism>